<dbReference type="Gene3D" id="3.40.50.11220">
    <property type="match status" value="1"/>
</dbReference>
<evidence type="ECO:0000259" key="4">
    <source>
        <dbReference type="Pfam" id="PF11761"/>
    </source>
</evidence>
<dbReference type="GO" id="GO:0009236">
    <property type="term" value="P:cobalamin biosynthetic process"/>
    <property type="evidence" value="ECO:0007669"/>
    <property type="project" value="InterPro"/>
</dbReference>
<evidence type="ECO:0000313" key="5">
    <source>
        <dbReference type="EMBL" id="SFL73643.1"/>
    </source>
</evidence>
<name>A0A1I4K595_9FIRM</name>
<dbReference type="Proteomes" id="UP000199006">
    <property type="component" value="Unassembled WGS sequence"/>
</dbReference>
<dbReference type="EMBL" id="FOTI01000028">
    <property type="protein sequence ID" value="SFL73643.1"/>
    <property type="molecule type" value="Genomic_DNA"/>
</dbReference>
<dbReference type="SUPFAM" id="SSF159672">
    <property type="entry name" value="CbiG N-terminal domain-like"/>
    <property type="match status" value="1"/>
</dbReference>
<feature type="domain" description="Cobalamin biosynthesis central region" evidence="4">
    <location>
        <begin position="158"/>
        <end position="254"/>
    </location>
</feature>
<keyword evidence="5" id="KW-0456">Lyase</keyword>
<feature type="transmembrane region" description="Helical" evidence="1">
    <location>
        <begin position="80"/>
        <end position="97"/>
    </location>
</feature>
<keyword evidence="1" id="KW-1133">Transmembrane helix</keyword>
<feature type="domain" description="CobE/GbiG C-terminal" evidence="2">
    <location>
        <begin position="257"/>
        <end position="377"/>
    </location>
</feature>
<dbReference type="AlphaFoldDB" id="A0A1I4K595"/>
<evidence type="ECO:0000259" key="2">
    <source>
        <dbReference type="Pfam" id="PF01890"/>
    </source>
</evidence>
<proteinExistence type="predicted"/>
<dbReference type="SUPFAM" id="SSF159664">
    <property type="entry name" value="CobE/GbiG C-terminal domain-like"/>
    <property type="match status" value="1"/>
</dbReference>
<accession>A0A1I4K595</accession>
<sequence length="393" mass="42652">MTENQQIKSNQSVCSKNKLAVIALTSNGIKLSQRLQTDLAGIDLYLPAKLKSELQLGDEKIKVIYFKSLRKLIGKIFKSYQGLVFIMALGIVVRIIASQLADKRTDPAVVTIDESACNVISTLSGHLGGANQLTLKLANLLNANPVITTATDCQGRKAFEILARDLNLTIKPAANLTAANAALVNKKPLKLFSDQRLSTRLADYLLAQNLPPVEVQNKVAIKQKLELADQSAYFAVIISNQILKLNACQLQLIPHNIIVGIGCRQGIKSAEIDAAVKTVFAELNLSILSIKKLASIEIKKTETGLLNYAVKHDFSLDFIALSKIKEKISELQIKKSAFVEKIIGVGAAASPAAILTANSTGKLLLDKAVIGKITISVVEEEINYEAEPSCNRW</sequence>
<dbReference type="PANTHER" id="PTHR37477:SF1">
    <property type="entry name" value="COBALT-PRECORRIN-5A HYDROLASE"/>
    <property type="match status" value="1"/>
</dbReference>
<dbReference type="RefSeq" id="WP_089861975.1">
    <property type="nucleotide sequence ID" value="NZ_FOTI01000028.1"/>
</dbReference>
<keyword evidence="6" id="KW-1185">Reference proteome</keyword>
<feature type="domain" description="Cobalamin synthesis G N-terminal" evidence="3">
    <location>
        <begin position="72"/>
        <end position="152"/>
    </location>
</feature>
<dbReference type="InterPro" id="IPR038029">
    <property type="entry name" value="GbiG_N_sf"/>
</dbReference>
<evidence type="ECO:0000256" key="1">
    <source>
        <dbReference type="SAM" id="Phobius"/>
    </source>
</evidence>
<reference evidence="5 6" key="1">
    <citation type="submission" date="2016-10" db="EMBL/GenBank/DDBJ databases">
        <authorList>
            <person name="de Groot N.N."/>
        </authorList>
    </citation>
    <scope>NUCLEOTIDE SEQUENCE [LARGE SCALE GENOMIC DNA]</scope>
    <source>
        <strain evidence="5 6">ATCC 51327</strain>
    </source>
</reference>
<dbReference type="Pfam" id="PF11760">
    <property type="entry name" value="CbiG_N"/>
    <property type="match status" value="1"/>
</dbReference>
<dbReference type="Gene3D" id="3.30.420.180">
    <property type="entry name" value="CobE/GbiG C-terminal domain"/>
    <property type="match status" value="1"/>
</dbReference>
<dbReference type="InterPro" id="IPR021745">
    <property type="entry name" value="CbiG_mid"/>
</dbReference>
<evidence type="ECO:0000259" key="3">
    <source>
        <dbReference type="Pfam" id="PF11760"/>
    </source>
</evidence>
<keyword evidence="1" id="KW-0472">Membrane</keyword>
<dbReference type="InterPro" id="IPR052553">
    <property type="entry name" value="CbiG_hydrolase"/>
</dbReference>
<dbReference type="GO" id="GO:0016829">
    <property type="term" value="F:lyase activity"/>
    <property type="evidence" value="ECO:0007669"/>
    <property type="project" value="UniProtKB-KW"/>
</dbReference>
<dbReference type="STRING" id="29563.SAMN02983006_01898"/>
<dbReference type="OrthoDB" id="9781023at2"/>
<dbReference type="PANTHER" id="PTHR37477">
    <property type="entry name" value="COBALT-PRECORRIN-5A HYDROLASE"/>
    <property type="match status" value="1"/>
</dbReference>
<evidence type="ECO:0000313" key="6">
    <source>
        <dbReference type="Proteomes" id="UP000199006"/>
    </source>
</evidence>
<protein>
    <submittedName>
        <fullName evidence="5">Cobalt-precorrin 5A acetaldehyde-lyase</fullName>
    </submittedName>
</protein>
<keyword evidence="1" id="KW-0812">Transmembrane</keyword>
<dbReference type="InterPro" id="IPR002750">
    <property type="entry name" value="CobE/GbiG_C"/>
</dbReference>
<dbReference type="InterPro" id="IPR021744">
    <property type="entry name" value="CbiG_N"/>
</dbReference>
<dbReference type="InterPro" id="IPR036518">
    <property type="entry name" value="CobE/GbiG_C_sf"/>
</dbReference>
<organism evidence="5 6">
    <name type="scientific">Halanaerobium salsuginis</name>
    <dbReference type="NCBI Taxonomy" id="29563"/>
    <lineage>
        <taxon>Bacteria</taxon>
        <taxon>Bacillati</taxon>
        <taxon>Bacillota</taxon>
        <taxon>Clostridia</taxon>
        <taxon>Halanaerobiales</taxon>
        <taxon>Halanaerobiaceae</taxon>
        <taxon>Halanaerobium</taxon>
    </lineage>
</organism>
<gene>
    <name evidence="5" type="ORF">SAMN02983006_01898</name>
</gene>
<dbReference type="Pfam" id="PF11761">
    <property type="entry name" value="CbiG_mid"/>
    <property type="match status" value="1"/>
</dbReference>
<dbReference type="Pfam" id="PF01890">
    <property type="entry name" value="CbiG_C"/>
    <property type="match status" value="1"/>
</dbReference>